<evidence type="ECO:0000313" key="4">
    <source>
        <dbReference type="Proteomes" id="UP000016933"/>
    </source>
</evidence>
<protein>
    <submittedName>
        <fullName evidence="3">Uncharacterized protein</fullName>
    </submittedName>
</protein>
<reference evidence="4" key="1">
    <citation type="journal article" date="2012" name="PLoS Genet.">
        <title>The genomes of the fungal plant pathogens Cladosporium fulvum and Dothistroma septosporum reveal adaptation to different hosts and lifestyles but also signatures of common ancestry.</title>
        <authorList>
            <person name="de Wit P.J.G.M."/>
            <person name="van der Burgt A."/>
            <person name="Oekmen B."/>
            <person name="Stergiopoulos I."/>
            <person name="Abd-Elsalam K.A."/>
            <person name="Aerts A.L."/>
            <person name="Bahkali A.H."/>
            <person name="Beenen H.G."/>
            <person name="Chettri P."/>
            <person name="Cox M.P."/>
            <person name="Datema E."/>
            <person name="de Vries R.P."/>
            <person name="Dhillon B."/>
            <person name="Ganley A.R."/>
            <person name="Griffiths S.A."/>
            <person name="Guo Y."/>
            <person name="Hamelin R.C."/>
            <person name="Henrissat B."/>
            <person name="Kabir M.S."/>
            <person name="Jashni M.K."/>
            <person name="Kema G."/>
            <person name="Klaubauf S."/>
            <person name="Lapidus A."/>
            <person name="Levasseur A."/>
            <person name="Lindquist E."/>
            <person name="Mehrabi R."/>
            <person name="Ohm R.A."/>
            <person name="Owen T.J."/>
            <person name="Salamov A."/>
            <person name="Schwelm A."/>
            <person name="Schijlen E."/>
            <person name="Sun H."/>
            <person name="van den Burg H.A."/>
            <person name="van Ham R.C.H.J."/>
            <person name="Zhang S."/>
            <person name="Goodwin S.B."/>
            <person name="Grigoriev I.V."/>
            <person name="Collemare J."/>
            <person name="Bradshaw R.E."/>
        </authorList>
    </citation>
    <scope>NUCLEOTIDE SEQUENCE [LARGE SCALE GENOMIC DNA]</scope>
    <source>
        <strain evidence="4">NZE10 / CBS 128990</strain>
    </source>
</reference>
<evidence type="ECO:0000256" key="2">
    <source>
        <dbReference type="SAM" id="MobiDB-lite"/>
    </source>
</evidence>
<dbReference type="SUPFAM" id="SSF51735">
    <property type="entry name" value="NAD(P)-binding Rossmann-fold domains"/>
    <property type="match status" value="1"/>
</dbReference>
<feature type="region of interest" description="Disordered" evidence="2">
    <location>
        <begin position="1"/>
        <end position="36"/>
    </location>
</feature>
<dbReference type="AlphaFoldDB" id="N1PXL8"/>
<proteinExistence type="predicted"/>
<keyword evidence="1" id="KW-0560">Oxidoreductase</keyword>
<name>N1PXL8_DOTSN</name>
<organism evidence="3 4">
    <name type="scientific">Dothistroma septosporum (strain NZE10 / CBS 128990)</name>
    <name type="common">Red band needle blight fungus</name>
    <name type="synonym">Mycosphaerella pini</name>
    <dbReference type="NCBI Taxonomy" id="675120"/>
    <lineage>
        <taxon>Eukaryota</taxon>
        <taxon>Fungi</taxon>
        <taxon>Dikarya</taxon>
        <taxon>Ascomycota</taxon>
        <taxon>Pezizomycotina</taxon>
        <taxon>Dothideomycetes</taxon>
        <taxon>Dothideomycetidae</taxon>
        <taxon>Mycosphaerellales</taxon>
        <taxon>Mycosphaerellaceae</taxon>
        <taxon>Dothistroma</taxon>
    </lineage>
</organism>
<evidence type="ECO:0000313" key="3">
    <source>
        <dbReference type="EMBL" id="EME46969.1"/>
    </source>
</evidence>
<dbReference type="GO" id="GO:0016491">
    <property type="term" value="F:oxidoreductase activity"/>
    <property type="evidence" value="ECO:0007669"/>
    <property type="project" value="UniProtKB-KW"/>
</dbReference>
<dbReference type="STRING" id="675120.N1PXL8"/>
<dbReference type="HOGENOM" id="CLU_1142580_0_0_1"/>
<dbReference type="InterPro" id="IPR036291">
    <property type="entry name" value="NAD(P)-bd_dom_sf"/>
</dbReference>
<feature type="compositionally biased region" description="Low complexity" evidence="2">
    <location>
        <begin position="19"/>
        <end position="33"/>
    </location>
</feature>
<reference evidence="3 4" key="2">
    <citation type="journal article" date="2012" name="PLoS Pathog.">
        <title>Diverse lifestyles and strategies of plant pathogenesis encoded in the genomes of eighteen Dothideomycetes fungi.</title>
        <authorList>
            <person name="Ohm R.A."/>
            <person name="Feau N."/>
            <person name="Henrissat B."/>
            <person name="Schoch C.L."/>
            <person name="Horwitz B.A."/>
            <person name="Barry K.W."/>
            <person name="Condon B.J."/>
            <person name="Copeland A.C."/>
            <person name="Dhillon B."/>
            <person name="Glaser F."/>
            <person name="Hesse C.N."/>
            <person name="Kosti I."/>
            <person name="LaButti K."/>
            <person name="Lindquist E.A."/>
            <person name="Lucas S."/>
            <person name="Salamov A.A."/>
            <person name="Bradshaw R.E."/>
            <person name="Ciuffetti L."/>
            <person name="Hamelin R.C."/>
            <person name="Kema G.H.J."/>
            <person name="Lawrence C."/>
            <person name="Scott J.A."/>
            <person name="Spatafora J.W."/>
            <person name="Turgeon B.G."/>
            <person name="de Wit P.J.G.M."/>
            <person name="Zhong S."/>
            <person name="Goodwin S.B."/>
            <person name="Grigoriev I.V."/>
        </authorList>
    </citation>
    <scope>NUCLEOTIDE SEQUENCE [LARGE SCALE GENOMIC DNA]</scope>
    <source>
        <strain evidence="4">NZE10 / CBS 128990</strain>
    </source>
</reference>
<dbReference type="Gene3D" id="3.40.50.720">
    <property type="entry name" value="NAD(P)-binding Rossmann-like Domain"/>
    <property type="match status" value="1"/>
</dbReference>
<dbReference type="PANTHER" id="PTHR43157">
    <property type="entry name" value="PHOSPHATIDYLINOSITOL-GLYCAN BIOSYNTHESIS CLASS F PROTEIN-RELATED"/>
    <property type="match status" value="1"/>
</dbReference>
<keyword evidence="4" id="KW-1185">Reference proteome</keyword>
<accession>N1PXL8</accession>
<dbReference type="PANTHER" id="PTHR43157:SF31">
    <property type="entry name" value="PHOSPHATIDYLINOSITOL-GLYCAN BIOSYNTHESIS CLASS F PROTEIN"/>
    <property type="match status" value="1"/>
</dbReference>
<dbReference type="OrthoDB" id="191139at2759"/>
<dbReference type="EMBL" id="KB446536">
    <property type="protein sequence ID" value="EME46969.1"/>
    <property type="molecule type" value="Genomic_DNA"/>
</dbReference>
<evidence type="ECO:0000256" key="1">
    <source>
        <dbReference type="ARBA" id="ARBA00023002"/>
    </source>
</evidence>
<sequence>MFSRDDRHVAHVSGRTPRISRSLDIDPPISSSPQEQNSLEAVAKDVFASTACKPTLIELNHASLVNIEIAADRISANIDRTVILINSAALVSLELQEIPDGLELQLSTNHIGHFYLISLLTPLLLAKKTSRVANSSSIRHKVSPTRLYDYRFTGRSIPSGEQLPPVIETDHSHNPHKGDTQRIVGNRKIWKTHDQGIATMLAAALDPKIEKDVKGGTRGGSFNDCQSEEVAEYAKDSKMTERL</sequence>
<dbReference type="Proteomes" id="UP000016933">
    <property type="component" value="Unassembled WGS sequence"/>
</dbReference>
<dbReference type="eggNOG" id="KOG1208">
    <property type="taxonomic scope" value="Eukaryota"/>
</dbReference>
<gene>
    <name evidence="3" type="ORF">DOTSEDRAFT_20791</name>
</gene>